<dbReference type="Proteomes" id="UP001055115">
    <property type="component" value="Unassembled WGS sequence"/>
</dbReference>
<dbReference type="GeneID" id="73330345"/>
<comment type="caution">
    <text evidence="1">The sequence shown here is derived from an EMBL/GenBank/DDBJ whole genome shotgun (WGS) entry which is preliminary data.</text>
</comment>
<evidence type="ECO:0000313" key="1">
    <source>
        <dbReference type="EMBL" id="GKT49362.1"/>
    </source>
</evidence>
<reference evidence="1 2" key="1">
    <citation type="submission" date="2022-03" db="EMBL/GenBank/DDBJ databases">
        <title>Genome data of Colletotrichum spp.</title>
        <authorList>
            <person name="Utami Y.D."/>
            <person name="Hiruma K."/>
        </authorList>
    </citation>
    <scope>NUCLEOTIDE SEQUENCE [LARGE SCALE GENOMIC DNA]</scope>
    <source>
        <strain evidence="1 2">MAFF 239500</strain>
    </source>
</reference>
<dbReference type="AlphaFoldDB" id="A0AA37PBW0"/>
<accession>A0AA37PBW0</accession>
<protein>
    <submittedName>
        <fullName evidence="1">Uncharacterized protein</fullName>
    </submittedName>
</protein>
<dbReference type="EMBL" id="BQXU01000029">
    <property type="protein sequence ID" value="GKT49362.1"/>
    <property type="molecule type" value="Genomic_DNA"/>
</dbReference>
<proteinExistence type="predicted"/>
<evidence type="ECO:0000313" key="2">
    <source>
        <dbReference type="Proteomes" id="UP001055115"/>
    </source>
</evidence>
<sequence length="89" mass="9750">MASDANQRRWPLHLPFKTIDASGIRPAAVGRPSRIVSPAASKIRTRGAIAPSEGRPCSTKRILRPPRSWKPRALASPDYQLLSAQLLDP</sequence>
<name>A0AA37PBW0_9PEZI</name>
<gene>
    <name evidence="1" type="ORF">ColSpa_09543</name>
</gene>
<dbReference type="RefSeq" id="XP_049131712.1">
    <property type="nucleotide sequence ID" value="XM_049275755.1"/>
</dbReference>
<keyword evidence="2" id="KW-1185">Reference proteome</keyword>
<organism evidence="1 2">
    <name type="scientific">Colletotrichum spaethianum</name>
    <dbReference type="NCBI Taxonomy" id="700344"/>
    <lineage>
        <taxon>Eukaryota</taxon>
        <taxon>Fungi</taxon>
        <taxon>Dikarya</taxon>
        <taxon>Ascomycota</taxon>
        <taxon>Pezizomycotina</taxon>
        <taxon>Sordariomycetes</taxon>
        <taxon>Hypocreomycetidae</taxon>
        <taxon>Glomerellales</taxon>
        <taxon>Glomerellaceae</taxon>
        <taxon>Colletotrichum</taxon>
        <taxon>Colletotrichum spaethianum species complex</taxon>
    </lineage>
</organism>